<keyword evidence="3 11" id="KW-0328">Glycosyltransferase</keyword>
<dbReference type="GO" id="GO:0009435">
    <property type="term" value="P:NAD+ biosynthetic process"/>
    <property type="evidence" value="ECO:0007669"/>
    <property type="project" value="UniProtKB-UniPathway"/>
</dbReference>
<evidence type="ECO:0000259" key="9">
    <source>
        <dbReference type="Pfam" id="PF04095"/>
    </source>
</evidence>
<accession>A0A2P6U2W3</accession>
<comment type="caution">
    <text evidence="11">The sequence shown here is derived from an EMBL/GenBank/DDBJ whole genome shotgun (WGS) entry which is preliminary data.</text>
</comment>
<dbReference type="Pfam" id="PF04095">
    <property type="entry name" value="NAPRTase"/>
    <property type="match status" value="1"/>
</dbReference>
<dbReference type="EC" id="2.4.2.12" evidence="6"/>
<keyword evidence="4" id="KW-0808">Transferase</keyword>
<comment type="pathway">
    <text evidence="5">Cofactor biosynthesis; NAD(+) biosynthesis; nicotinamide D-ribonucleotide from 5-phospho-alpha-D-ribose 1-diphosphate and nicotinamide: step 1/1.</text>
</comment>
<dbReference type="Gene3D" id="3.20.20.70">
    <property type="entry name" value="Aldolase class I"/>
    <property type="match status" value="1"/>
</dbReference>
<sequence length="539" mass="58159">MTPRADAAAAAAPPAAMPVAPPLLTSWLPISILTDSYKPTHYLQYPPCTKMVAYGELRQGFDNDPADTRQVFYGMRYILENYVYRRWTLQDVEQADAFFSGHRAPDFSAFPYPRDLFLKFIAENDGYMPIKVQALPEGTCIHAHVPIFQITAEAPYTPLCTYLETLLTQVWYPTTVATLSRRCKDLIAAAFARSVDGGASSPLLDSRLHDFGFRGCTCVEQSVLGGVAHLLNFVGSDTLSAAYYAQFALNGGKPVAQSIPATEHSVMTAWPSEREALSNMIAQSDVREALSNMIARFGDGVFATVMDSYDYHRALSEVVPLVAAEKVAAGGFWVLRPDSGDPTDAVLAALRAAERAFGADANGKGFKVPRGVGVIQGDGIGYTNIARILEAVIAEGYSAESVAFGMGGGLLQRVNRDTLSLATKLCHIVYADGSAVDTMKAPKTGPEKGSLPGVLAVKRVDGVPTAFPAEEVALADDLLQVVYDGRPLAVQWESFDALRARVEREWTSLPPTADVLSPSLKAKRAAVAERLGVQGQLQQ</sequence>
<dbReference type="Proteomes" id="UP000239899">
    <property type="component" value="Unassembled WGS sequence"/>
</dbReference>
<evidence type="ECO:0000256" key="7">
    <source>
        <dbReference type="ARBA" id="ARBA00035036"/>
    </source>
</evidence>
<evidence type="ECO:0000256" key="3">
    <source>
        <dbReference type="ARBA" id="ARBA00022676"/>
    </source>
</evidence>
<dbReference type="AlphaFoldDB" id="A0A2P6U2W3"/>
<dbReference type="InterPro" id="IPR041529">
    <property type="entry name" value="DUF5598"/>
</dbReference>
<protein>
    <recommendedName>
        <fullName evidence="7">Nicotinamide phosphoribosyltransferase</fullName>
        <ecNumber evidence="6">2.4.2.12</ecNumber>
    </recommendedName>
</protein>
<dbReference type="SUPFAM" id="SSF51690">
    <property type="entry name" value="Nicotinate/Quinolinate PRTase C-terminal domain-like"/>
    <property type="match status" value="1"/>
</dbReference>
<evidence type="ECO:0000313" key="12">
    <source>
        <dbReference type="Proteomes" id="UP000239899"/>
    </source>
</evidence>
<organism evidence="11 12">
    <name type="scientific">Chlorella sorokiniana</name>
    <name type="common">Freshwater green alga</name>
    <dbReference type="NCBI Taxonomy" id="3076"/>
    <lineage>
        <taxon>Eukaryota</taxon>
        <taxon>Viridiplantae</taxon>
        <taxon>Chlorophyta</taxon>
        <taxon>core chlorophytes</taxon>
        <taxon>Trebouxiophyceae</taxon>
        <taxon>Chlorellales</taxon>
        <taxon>Chlorellaceae</taxon>
        <taxon>Chlorella clade</taxon>
        <taxon>Chlorella</taxon>
    </lineage>
</organism>
<evidence type="ECO:0000256" key="1">
    <source>
        <dbReference type="ARBA" id="ARBA00010897"/>
    </source>
</evidence>
<dbReference type="InterPro" id="IPR036068">
    <property type="entry name" value="Nicotinate_pribotase-like_C"/>
</dbReference>
<dbReference type="GO" id="GO:0047280">
    <property type="term" value="F:nicotinamide phosphoribosyltransferase activity"/>
    <property type="evidence" value="ECO:0007669"/>
    <property type="project" value="UniProtKB-EC"/>
</dbReference>
<feature type="domain" description="Nicotinate/nicotinamide phosphoribosyltransferase" evidence="9">
    <location>
        <begin position="207"/>
        <end position="454"/>
    </location>
</feature>
<name>A0A2P6U2W3_CHLSO</name>
<gene>
    <name evidence="11" type="ORF">C2E21_0837</name>
</gene>
<comment type="similarity">
    <text evidence="1">Belongs to the NAPRTase family.</text>
</comment>
<evidence type="ECO:0000256" key="5">
    <source>
        <dbReference type="ARBA" id="ARBA00035007"/>
    </source>
</evidence>
<dbReference type="InterPro" id="IPR041525">
    <property type="entry name" value="N/Namide_PRibTrfase"/>
</dbReference>
<keyword evidence="12" id="KW-1185">Reference proteome</keyword>
<dbReference type="Pfam" id="PF18127">
    <property type="entry name" value="NAMPT_N"/>
    <property type="match status" value="1"/>
</dbReference>
<dbReference type="PANTHER" id="PTHR43816">
    <property type="entry name" value="NICOTINAMIDE PHOSPHORIBOSYLTRANSFERASE"/>
    <property type="match status" value="1"/>
</dbReference>
<dbReference type="OrthoDB" id="193380at2759"/>
<evidence type="ECO:0000313" key="11">
    <source>
        <dbReference type="EMBL" id="PRW60644.1"/>
    </source>
</evidence>
<evidence type="ECO:0000256" key="8">
    <source>
        <dbReference type="ARBA" id="ARBA00047835"/>
    </source>
</evidence>
<reference evidence="11 12" key="1">
    <citation type="journal article" date="2018" name="Plant J.">
        <title>Genome sequences of Chlorella sorokiniana UTEX 1602 and Micractinium conductrix SAG 241.80: implications to maltose excretion by a green alga.</title>
        <authorList>
            <person name="Arriola M.B."/>
            <person name="Velmurugan N."/>
            <person name="Zhang Y."/>
            <person name="Plunkett M.H."/>
            <person name="Hondzo H."/>
            <person name="Barney B.M."/>
        </authorList>
    </citation>
    <scope>NUCLEOTIDE SEQUENCE [LARGE SCALE GENOMIC DNA]</scope>
    <source>
        <strain evidence="12">UTEX 1602</strain>
    </source>
</reference>
<evidence type="ECO:0000256" key="2">
    <source>
        <dbReference type="ARBA" id="ARBA00022642"/>
    </source>
</evidence>
<evidence type="ECO:0000256" key="6">
    <source>
        <dbReference type="ARBA" id="ARBA00035024"/>
    </source>
</evidence>
<dbReference type="InterPro" id="IPR016471">
    <property type="entry name" value="Nicotinamide_PRibTrfase"/>
</dbReference>
<proteinExistence type="inferred from homology"/>
<dbReference type="PANTHER" id="PTHR43816:SF1">
    <property type="entry name" value="NICOTINAMIDE PHOSPHORIBOSYLTRANSFERASE"/>
    <property type="match status" value="1"/>
</dbReference>
<evidence type="ECO:0000256" key="4">
    <source>
        <dbReference type="ARBA" id="ARBA00022679"/>
    </source>
</evidence>
<keyword evidence="2" id="KW-0662">Pyridine nucleotide biosynthesis</keyword>
<feature type="domain" description="Nicotinamide phosphoribosyltransferase N-terminal" evidence="10">
    <location>
        <begin position="30"/>
        <end position="132"/>
    </location>
</feature>
<dbReference type="UniPathway" id="UPA00253"/>
<comment type="catalytic activity">
    <reaction evidence="8">
        <text>beta-nicotinamide D-ribonucleotide + diphosphate = 5-phospho-alpha-D-ribose 1-diphosphate + nicotinamide + H(+)</text>
        <dbReference type="Rhea" id="RHEA:16149"/>
        <dbReference type="ChEBI" id="CHEBI:14649"/>
        <dbReference type="ChEBI" id="CHEBI:15378"/>
        <dbReference type="ChEBI" id="CHEBI:17154"/>
        <dbReference type="ChEBI" id="CHEBI:33019"/>
        <dbReference type="ChEBI" id="CHEBI:58017"/>
        <dbReference type="EC" id="2.4.2.12"/>
    </reaction>
    <physiologicalReaction direction="right-to-left" evidence="8">
        <dbReference type="Rhea" id="RHEA:16151"/>
    </physiologicalReaction>
</comment>
<dbReference type="EMBL" id="LHPG02000002">
    <property type="protein sequence ID" value="PRW60644.1"/>
    <property type="molecule type" value="Genomic_DNA"/>
</dbReference>
<evidence type="ECO:0000259" key="10">
    <source>
        <dbReference type="Pfam" id="PF18127"/>
    </source>
</evidence>
<dbReference type="STRING" id="3076.A0A2P6U2W3"/>
<dbReference type="InterPro" id="IPR013785">
    <property type="entry name" value="Aldolase_TIM"/>
</dbReference>